<dbReference type="RefSeq" id="WP_110256683.1">
    <property type="nucleotide sequence ID" value="NZ_QJKB01000007.1"/>
</dbReference>
<dbReference type="Proteomes" id="UP000247792">
    <property type="component" value="Unassembled WGS sequence"/>
</dbReference>
<reference evidence="1 2" key="1">
    <citation type="submission" date="2018-05" db="EMBL/GenBank/DDBJ databases">
        <title>Genomic Encyclopedia of Type Strains, Phase IV (KMG-IV): sequencing the most valuable type-strain genomes for metagenomic binning, comparative biology and taxonomic classification.</title>
        <authorList>
            <person name="Goeker M."/>
        </authorList>
    </citation>
    <scope>NUCLEOTIDE SEQUENCE [LARGE SCALE GENOMIC DNA]</scope>
    <source>
        <strain evidence="1 2">DSM 19792</strain>
    </source>
</reference>
<dbReference type="InterPro" id="IPR032349">
    <property type="entry name" value="DUF4865"/>
</dbReference>
<dbReference type="EMBL" id="QJKB01000007">
    <property type="protein sequence ID" value="PXX41449.1"/>
    <property type="molecule type" value="Genomic_DNA"/>
</dbReference>
<sequence length="205" mass="22775">MLAMQYNFTLPADYDMDIVRQRIASKGHMLDNFPGLAFKAYLHTSKDSIATASSQNVYAPFYLWHDNEGMNNFLCGDGFRAVSHAFGWPAVKQWSVWHSHVGEQVRSATFATRQISSIAPYTALCSLREEETGAAKRLSQQDGVLATLVAFDPNEWTLVRFTLWRDAAVAKTAALAAGFPAHVQVYEVGHVSAPDMYVSYSTISN</sequence>
<name>A0A318J134_9BURK</name>
<dbReference type="OrthoDB" id="2065010at2"/>
<comment type="caution">
    <text evidence="1">The sequence shown here is derived from an EMBL/GenBank/DDBJ whole genome shotgun (WGS) entry which is preliminary data.</text>
</comment>
<gene>
    <name evidence="1" type="ORF">DFR42_107100</name>
</gene>
<accession>A0A318J134</accession>
<dbReference type="Pfam" id="PF16157">
    <property type="entry name" value="DUF4865"/>
    <property type="match status" value="1"/>
</dbReference>
<proteinExistence type="predicted"/>
<organism evidence="1 2">
    <name type="scientific">Undibacterium pigrum</name>
    <dbReference type="NCBI Taxonomy" id="401470"/>
    <lineage>
        <taxon>Bacteria</taxon>
        <taxon>Pseudomonadati</taxon>
        <taxon>Pseudomonadota</taxon>
        <taxon>Betaproteobacteria</taxon>
        <taxon>Burkholderiales</taxon>
        <taxon>Oxalobacteraceae</taxon>
        <taxon>Undibacterium</taxon>
    </lineage>
</organism>
<evidence type="ECO:0000313" key="2">
    <source>
        <dbReference type="Proteomes" id="UP000247792"/>
    </source>
</evidence>
<protein>
    <submittedName>
        <fullName evidence="1">Uncharacterized protein DUF4865</fullName>
    </submittedName>
</protein>
<evidence type="ECO:0000313" key="1">
    <source>
        <dbReference type="EMBL" id="PXX41449.1"/>
    </source>
</evidence>
<keyword evidence="2" id="KW-1185">Reference proteome</keyword>
<dbReference type="AlphaFoldDB" id="A0A318J134"/>